<reference evidence="2 3" key="1">
    <citation type="submission" date="2015-07" db="EMBL/GenBank/DDBJ databases">
        <title>Genome sequence of Leptolinea tardivitalis DSM 16556.</title>
        <authorList>
            <person name="Hemp J."/>
            <person name="Ward L.M."/>
            <person name="Pace L.A."/>
            <person name="Fischer W.W."/>
        </authorList>
    </citation>
    <scope>NUCLEOTIDE SEQUENCE [LARGE SCALE GENOMIC DNA]</scope>
    <source>
        <strain evidence="2 3">YMTK-2</strain>
    </source>
</reference>
<keyword evidence="1" id="KW-0812">Transmembrane</keyword>
<organism evidence="2 3">
    <name type="scientific">Leptolinea tardivitalis</name>
    <dbReference type="NCBI Taxonomy" id="229920"/>
    <lineage>
        <taxon>Bacteria</taxon>
        <taxon>Bacillati</taxon>
        <taxon>Chloroflexota</taxon>
        <taxon>Anaerolineae</taxon>
        <taxon>Anaerolineales</taxon>
        <taxon>Anaerolineaceae</taxon>
        <taxon>Leptolinea</taxon>
    </lineage>
</organism>
<sequence length="70" mass="7772">MDALLNKVEILFWDRITPALSESHIFQVLVKKGYEIVHKPDIESTLLWCIGAGVFGLLTGLILSILSAAY</sequence>
<gene>
    <name evidence="2" type="ORF">ADM99_11530</name>
</gene>
<evidence type="ECO:0000256" key="1">
    <source>
        <dbReference type="SAM" id="Phobius"/>
    </source>
</evidence>
<dbReference type="Proteomes" id="UP000050430">
    <property type="component" value="Unassembled WGS sequence"/>
</dbReference>
<protein>
    <submittedName>
        <fullName evidence="2">Uncharacterized protein</fullName>
    </submittedName>
</protein>
<name>A0A0N8GL26_9CHLR</name>
<keyword evidence="3" id="KW-1185">Reference proteome</keyword>
<dbReference type="AlphaFoldDB" id="A0A0N8GL26"/>
<keyword evidence="1" id="KW-1133">Transmembrane helix</keyword>
<comment type="caution">
    <text evidence="2">The sequence shown here is derived from an EMBL/GenBank/DDBJ whole genome shotgun (WGS) entry which is preliminary data.</text>
</comment>
<dbReference type="STRING" id="229920.ADM99_11530"/>
<keyword evidence="1" id="KW-0472">Membrane</keyword>
<dbReference type="EMBL" id="LGCK01000011">
    <property type="protein sequence ID" value="KPL71322.1"/>
    <property type="molecule type" value="Genomic_DNA"/>
</dbReference>
<dbReference type="RefSeq" id="WP_062423446.1">
    <property type="nucleotide sequence ID" value="NZ_BBYA01000015.1"/>
</dbReference>
<accession>A0A0N8GL26</accession>
<evidence type="ECO:0000313" key="2">
    <source>
        <dbReference type="EMBL" id="KPL71322.1"/>
    </source>
</evidence>
<evidence type="ECO:0000313" key="3">
    <source>
        <dbReference type="Proteomes" id="UP000050430"/>
    </source>
</evidence>
<proteinExistence type="predicted"/>
<feature type="transmembrane region" description="Helical" evidence="1">
    <location>
        <begin position="45"/>
        <end position="69"/>
    </location>
</feature>